<evidence type="ECO:0000259" key="2">
    <source>
        <dbReference type="PROSITE" id="PS50181"/>
    </source>
</evidence>
<dbReference type="InterPro" id="IPR004000">
    <property type="entry name" value="Actin"/>
</dbReference>
<dbReference type="Gene3D" id="1.20.1280.50">
    <property type="match status" value="1"/>
</dbReference>
<dbReference type="PROSITE" id="PS50181">
    <property type="entry name" value="FBOX"/>
    <property type="match status" value="1"/>
</dbReference>
<dbReference type="OMA" id="YPANTES"/>
<evidence type="ECO:0000256" key="1">
    <source>
        <dbReference type="RuleBase" id="RU000487"/>
    </source>
</evidence>
<dbReference type="InterPro" id="IPR036047">
    <property type="entry name" value="F-box-like_dom_sf"/>
</dbReference>
<dbReference type="Gene3D" id="3.90.640.10">
    <property type="entry name" value="Actin, Chain A, domain 4"/>
    <property type="match status" value="1"/>
</dbReference>
<dbReference type="Gene3D" id="3.30.420.40">
    <property type="match status" value="2"/>
</dbReference>
<organism evidence="4 5">
    <name type="scientific">Helianthus annuus</name>
    <name type="common">Common sunflower</name>
    <dbReference type="NCBI Taxonomy" id="4232"/>
    <lineage>
        <taxon>Eukaryota</taxon>
        <taxon>Viridiplantae</taxon>
        <taxon>Streptophyta</taxon>
        <taxon>Embryophyta</taxon>
        <taxon>Tracheophyta</taxon>
        <taxon>Spermatophyta</taxon>
        <taxon>Magnoliopsida</taxon>
        <taxon>eudicotyledons</taxon>
        <taxon>Gunneridae</taxon>
        <taxon>Pentapetalae</taxon>
        <taxon>asterids</taxon>
        <taxon>campanulids</taxon>
        <taxon>Asterales</taxon>
        <taxon>Asteraceae</taxon>
        <taxon>Asteroideae</taxon>
        <taxon>Heliantheae alliance</taxon>
        <taxon>Heliantheae</taxon>
        <taxon>Helianthus</taxon>
    </lineage>
</organism>
<keyword evidence="5" id="KW-1185">Reference proteome</keyword>
<dbReference type="SMART" id="SM00256">
    <property type="entry name" value="FBOX"/>
    <property type="match status" value="1"/>
</dbReference>
<dbReference type="PANTHER" id="PTHR11937">
    <property type="entry name" value="ACTIN"/>
    <property type="match status" value="1"/>
</dbReference>
<dbReference type="FunCoup" id="A0A251T9T4">
    <property type="interactions" value="1315"/>
</dbReference>
<dbReference type="Proteomes" id="UP000215914">
    <property type="component" value="Chromosome 11"/>
</dbReference>
<name>A0A251T9T4_HELAN</name>
<dbReference type="InParanoid" id="A0A251T9T4"/>
<dbReference type="AlphaFoldDB" id="A0A251T9T4"/>
<dbReference type="STRING" id="4232.A0A251T9T4"/>
<dbReference type="InterPro" id="IPR001810">
    <property type="entry name" value="F-box_dom"/>
</dbReference>
<dbReference type="Gramene" id="mRNA:HanXRQr2_Chr11g0482411">
    <property type="protein sequence ID" value="mRNA:HanXRQr2_Chr11g0482411"/>
    <property type="gene ID" value="HanXRQr2_Chr11g0482411"/>
</dbReference>
<evidence type="ECO:0000313" key="5">
    <source>
        <dbReference type="Proteomes" id="UP000215914"/>
    </source>
</evidence>
<dbReference type="OrthoDB" id="7340501at2759"/>
<sequence length="475" mass="53188">MSYFLKLILDSANRFNSSNSISSSSSNSVSSNVYDSDQIIVCSTGEFDRIPIDIFIQILKLVGPKEAAKLTVVCKSWRLIVSGNLLWIYFLQNQLDPWDSKFFAETTLRSGYPLRTYPCQMQSFMQIYGQRAQVPGAIIIDGGSGYCKFGWSKYDAPSGRAATFLEFGNIEAPMYSRLRHFFATIYNRMQVKSYTQPTVVSIPITQYGDTQYDKTARRKLKEAIYSAMFDMNVPSVCAVSQATLALFAARKTSGILVNIGFNQTSVVPILQGKIMYNVGVKVVPAGALKLIGYLREQMQQRNQRFSSLYTVRTLKENLCYVAIDYQAELQKDTEASYEVPVEGWFTLKQERFLTGEILFQPHIAGLSSKGLHQAVALCIEQCHAAGLSPDDSWFKTVVLAGGTACLPGLVERLDKELRLLLPPSISSGIRVIPPPYGADSAWYGAKLLSNLSTFPSSWCIDKKDFRPKSKRNFLW</sequence>
<protein>
    <submittedName>
        <fullName evidence="3">F-box domain, Actin family, F-box-like domain superfamily</fullName>
    </submittedName>
    <submittedName>
        <fullName evidence="4">Putative F-box domain, Actin family</fullName>
    </submittedName>
</protein>
<comment type="similarity">
    <text evidence="1">Belongs to the actin family.</text>
</comment>
<reference evidence="3" key="3">
    <citation type="submission" date="2020-06" db="EMBL/GenBank/DDBJ databases">
        <title>Helianthus annuus Genome sequencing and assembly Release 2.</title>
        <authorList>
            <person name="Gouzy J."/>
            <person name="Langlade N."/>
            <person name="Munos S."/>
        </authorList>
    </citation>
    <scope>NUCLEOTIDE SEQUENCE</scope>
    <source>
        <tissue evidence="3">Leaves</tissue>
    </source>
</reference>
<dbReference type="Pfam" id="PF12937">
    <property type="entry name" value="F-box-like"/>
    <property type="match status" value="1"/>
</dbReference>
<dbReference type="Pfam" id="PF00022">
    <property type="entry name" value="Actin"/>
    <property type="match status" value="1"/>
</dbReference>
<evidence type="ECO:0000313" key="4">
    <source>
        <dbReference type="EMBL" id="OTG07885.1"/>
    </source>
</evidence>
<gene>
    <name evidence="4" type="ORF">HannXRQ_Chr11g0335511</name>
    <name evidence="3" type="ORF">HanXRQr2_Chr11g0482411</name>
</gene>
<dbReference type="SMART" id="SM00268">
    <property type="entry name" value="ACTIN"/>
    <property type="match status" value="1"/>
</dbReference>
<proteinExistence type="inferred from homology"/>
<reference evidence="4" key="2">
    <citation type="submission" date="2017-02" db="EMBL/GenBank/DDBJ databases">
        <title>Sunflower complete genome.</title>
        <authorList>
            <person name="Langlade N."/>
            <person name="Munos S."/>
        </authorList>
    </citation>
    <scope>NUCLEOTIDE SEQUENCE [LARGE SCALE GENOMIC DNA]</scope>
    <source>
        <tissue evidence="4">Leaves</tissue>
    </source>
</reference>
<evidence type="ECO:0000313" key="3">
    <source>
        <dbReference type="EMBL" id="KAF5781343.1"/>
    </source>
</evidence>
<reference evidence="3 5" key="1">
    <citation type="journal article" date="2017" name="Nature">
        <title>The sunflower genome provides insights into oil metabolism, flowering and Asterid evolution.</title>
        <authorList>
            <person name="Badouin H."/>
            <person name="Gouzy J."/>
            <person name="Grassa C.J."/>
            <person name="Murat F."/>
            <person name="Staton S.E."/>
            <person name="Cottret L."/>
            <person name="Lelandais-Briere C."/>
            <person name="Owens G.L."/>
            <person name="Carrere S."/>
            <person name="Mayjonade B."/>
            <person name="Legrand L."/>
            <person name="Gill N."/>
            <person name="Kane N.C."/>
            <person name="Bowers J.E."/>
            <person name="Hubner S."/>
            <person name="Bellec A."/>
            <person name="Berard A."/>
            <person name="Berges H."/>
            <person name="Blanchet N."/>
            <person name="Boniface M.C."/>
            <person name="Brunel D."/>
            <person name="Catrice O."/>
            <person name="Chaidir N."/>
            <person name="Claudel C."/>
            <person name="Donnadieu C."/>
            <person name="Faraut T."/>
            <person name="Fievet G."/>
            <person name="Helmstetter N."/>
            <person name="King M."/>
            <person name="Knapp S.J."/>
            <person name="Lai Z."/>
            <person name="Le Paslier M.C."/>
            <person name="Lippi Y."/>
            <person name="Lorenzon L."/>
            <person name="Mandel J.R."/>
            <person name="Marage G."/>
            <person name="Marchand G."/>
            <person name="Marquand E."/>
            <person name="Bret-Mestries E."/>
            <person name="Morien E."/>
            <person name="Nambeesan S."/>
            <person name="Nguyen T."/>
            <person name="Pegot-Espagnet P."/>
            <person name="Pouilly N."/>
            <person name="Raftis F."/>
            <person name="Sallet E."/>
            <person name="Schiex T."/>
            <person name="Thomas J."/>
            <person name="Vandecasteele C."/>
            <person name="Vares D."/>
            <person name="Vear F."/>
            <person name="Vautrin S."/>
            <person name="Crespi M."/>
            <person name="Mangin B."/>
            <person name="Burke J.M."/>
            <person name="Salse J."/>
            <person name="Munos S."/>
            <person name="Vincourt P."/>
            <person name="Rieseberg L.H."/>
            <person name="Langlade N.B."/>
        </authorList>
    </citation>
    <scope>NUCLEOTIDE SEQUENCE [LARGE SCALE GENOMIC DNA]</scope>
    <source>
        <strain evidence="5">cv. SF193</strain>
        <tissue evidence="3">Leaves</tissue>
    </source>
</reference>
<dbReference type="GO" id="GO:0015629">
    <property type="term" value="C:actin cytoskeleton"/>
    <property type="evidence" value="ECO:0000318"/>
    <property type="project" value="GO_Central"/>
</dbReference>
<dbReference type="EMBL" id="CM007900">
    <property type="protein sequence ID" value="OTG07885.1"/>
    <property type="molecule type" value="Genomic_DNA"/>
</dbReference>
<dbReference type="InterPro" id="IPR043129">
    <property type="entry name" value="ATPase_NBD"/>
</dbReference>
<accession>A0A251T9T4</accession>
<feature type="domain" description="F-box" evidence="2">
    <location>
        <begin position="44"/>
        <end position="90"/>
    </location>
</feature>
<dbReference type="SUPFAM" id="SSF81383">
    <property type="entry name" value="F-box domain"/>
    <property type="match status" value="1"/>
</dbReference>
<dbReference type="SUPFAM" id="SSF53067">
    <property type="entry name" value="Actin-like ATPase domain"/>
    <property type="match status" value="2"/>
</dbReference>
<dbReference type="EMBL" id="MNCJ02000326">
    <property type="protein sequence ID" value="KAF5781343.1"/>
    <property type="molecule type" value="Genomic_DNA"/>
</dbReference>